<evidence type="ECO:0000256" key="1">
    <source>
        <dbReference type="SAM" id="MobiDB-lite"/>
    </source>
</evidence>
<feature type="compositionally biased region" description="Acidic residues" evidence="1">
    <location>
        <begin position="35"/>
        <end position="65"/>
    </location>
</feature>
<keyword evidence="3" id="KW-1185">Reference proteome</keyword>
<sequence>MREFTGRTLQTNASYGVELGECVRGMEAEVPNNAVEEEREEEEREEEEREEEEREEEEREEEEREEADRSIDISTFC</sequence>
<dbReference type="HOGENOM" id="CLU_2638096_0_0_1"/>
<dbReference type="EMBL" id="KE504260">
    <property type="protein sequence ID" value="EPS93705.1"/>
    <property type="molecule type" value="Genomic_DNA"/>
</dbReference>
<name>S8EVR9_FOMSC</name>
<dbReference type="AlphaFoldDB" id="S8EVR9"/>
<accession>S8EVR9</accession>
<protein>
    <submittedName>
        <fullName evidence="2">Uncharacterized protein</fullName>
    </submittedName>
</protein>
<reference evidence="2 3" key="1">
    <citation type="journal article" date="2012" name="Science">
        <title>The Paleozoic origin of enzymatic lignin decomposition reconstructed from 31 fungal genomes.</title>
        <authorList>
            <person name="Floudas D."/>
            <person name="Binder M."/>
            <person name="Riley R."/>
            <person name="Barry K."/>
            <person name="Blanchette R.A."/>
            <person name="Henrissat B."/>
            <person name="Martinez A.T."/>
            <person name="Otillar R."/>
            <person name="Spatafora J.W."/>
            <person name="Yadav J.S."/>
            <person name="Aerts A."/>
            <person name="Benoit I."/>
            <person name="Boyd A."/>
            <person name="Carlson A."/>
            <person name="Copeland A."/>
            <person name="Coutinho P.M."/>
            <person name="de Vries R.P."/>
            <person name="Ferreira P."/>
            <person name="Findley K."/>
            <person name="Foster B."/>
            <person name="Gaskell J."/>
            <person name="Glotzer D."/>
            <person name="Gorecki P."/>
            <person name="Heitman J."/>
            <person name="Hesse C."/>
            <person name="Hori C."/>
            <person name="Igarashi K."/>
            <person name="Jurgens J.A."/>
            <person name="Kallen N."/>
            <person name="Kersten P."/>
            <person name="Kohler A."/>
            <person name="Kuees U."/>
            <person name="Kumar T.K.A."/>
            <person name="Kuo A."/>
            <person name="LaButti K."/>
            <person name="Larrondo L.F."/>
            <person name="Lindquist E."/>
            <person name="Ling A."/>
            <person name="Lombard V."/>
            <person name="Lucas S."/>
            <person name="Lundell T."/>
            <person name="Martin R."/>
            <person name="McLaughlin D.J."/>
            <person name="Morgenstern I."/>
            <person name="Morin E."/>
            <person name="Murat C."/>
            <person name="Nagy L.G."/>
            <person name="Nolan M."/>
            <person name="Ohm R.A."/>
            <person name="Patyshakuliyeva A."/>
            <person name="Rokas A."/>
            <person name="Ruiz-Duenas F.J."/>
            <person name="Sabat G."/>
            <person name="Salamov A."/>
            <person name="Samejima M."/>
            <person name="Schmutz J."/>
            <person name="Slot J.C."/>
            <person name="St John F."/>
            <person name="Stenlid J."/>
            <person name="Sun H."/>
            <person name="Sun S."/>
            <person name="Syed K."/>
            <person name="Tsang A."/>
            <person name="Wiebenga A."/>
            <person name="Young D."/>
            <person name="Pisabarro A."/>
            <person name="Eastwood D.C."/>
            <person name="Martin F."/>
            <person name="Cullen D."/>
            <person name="Grigoriev I.V."/>
            <person name="Hibbett D.S."/>
        </authorList>
    </citation>
    <scope>NUCLEOTIDE SEQUENCE</scope>
    <source>
        <strain evidence="3">FP-58527</strain>
    </source>
</reference>
<organism evidence="2 3">
    <name type="scientific">Fomitopsis schrenkii</name>
    <name type="common">Brown rot fungus</name>
    <dbReference type="NCBI Taxonomy" id="2126942"/>
    <lineage>
        <taxon>Eukaryota</taxon>
        <taxon>Fungi</taxon>
        <taxon>Dikarya</taxon>
        <taxon>Basidiomycota</taxon>
        <taxon>Agaricomycotina</taxon>
        <taxon>Agaricomycetes</taxon>
        <taxon>Polyporales</taxon>
        <taxon>Fomitopsis</taxon>
    </lineage>
</organism>
<dbReference type="Proteomes" id="UP000015241">
    <property type="component" value="Unassembled WGS sequence"/>
</dbReference>
<evidence type="ECO:0000313" key="3">
    <source>
        <dbReference type="Proteomes" id="UP000015241"/>
    </source>
</evidence>
<dbReference type="InParanoid" id="S8EVR9"/>
<proteinExistence type="predicted"/>
<evidence type="ECO:0000313" key="2">
    <source>
        <dbReference type="EMBL" id="EPS93705.1"/>
    </source>
</evidence>
<feature type="region of interest" description="Disordered" evidence="1">
    <location>
        <begin position="26"/>
        <end position="77"/>
    </location>
</feature>
<gene>
    <name evidence="2" type="ORF">FOMPIDRAFT_1055731</name>
</gene>